<evidence type="ECO:0000259" key="1">
    <source>
        <dbReference type="PROSITE" id="PS50090"/>
    </source>
</evidence>
<dbReference type="InterPro" id="IPR001005">
    <property type="entry name" value="SANT/Myb"/>
</dbReference>
<dbReference type="InterPro" id="IPR009057">
    <property type="entry name" value="Homeodomain-like_sf"/>
</dbReference>
<feature type="domain" description="HTH myb-type" evidence="2">
    <location>
        <begin position="33"/>
        <end position="55"/>
    </location>
</feature>
<dbReference type="GO" id="GO:0000981">
    <property type="term" value="F:DNA-binding transcription factor activity, RNA polymerase II-specific"/>
    <property type="evidence" value="ECO:0007669"/>
    <property type="project" value="TreeGrafter"/>
</dbReference>
<accession>A0AAN7UWI1</accession>
<dbReference type="SMART" id="SM00717">
    <property type="entry name" value="SANT"/>
    <property type="match status" value="3"/>
</dbReference>
<sequence length="416" mass="46588">MTLKAKRIPKRWSVEEDYILHEETQKQEMAGDAKDWHRIAAKLPGRTNKDCRKRWVNKVCGSLKKGPWNKSEDESLLDAVDRYGQRWTLVANDVGFRSPDQCAKRWQSKLDPNLEHGGWTAEEGLSTIVLKITSQLSVPKQDELLLRLVRDNGREWKMFQEQNFSRRSTNELKNRYTGLTRKTKITYNLSEGASLSPSSGSFNLDYNTDMEDYGIAESRSGLQSHVRSASEIPVVDPLVQQGLTVNWLNALDNSCIWTDPLSYSHNSIAEDTLLDDFLFPGDCTIGKQETYKPLMITPLNIAPATSGCEQIPGLTSPNSWPDLSFEEEIATAEAMSADSSYAIETNSLGDDLLVSMQTGSRDISFTEGRASDNVLAPIESNVGRVTLVIDGCNRDTLDSLLSLTKSLKEKTKIEIN</sequence>
<dbReference type="Pfam" id="PF00249">
    <property type="entry name" value="Myb_DNA-binding"/>
    <property type="match status" value="1"/>
</dbReference>
<name>A0AAN7UWI1_9PEZI</name>
<dbReference type="Pfam" id="PF13921">
    <property type="entry name" value="Myb_DNA-bind_6"/>
    <property type="match status" value="1"/>
</dbReference>
<dbReference type="PANTHER" id="PTHR45614">
    <property type="entry name" value="MYB PROTEIN-RELATED"/>
    <property type="match status" value="1"/>
</dbReference>
<dbReference type="PROSITE" id="PS50090">
    <property type="entry name" value="MYB_LIKE"/>
    <property type="match status" value="2"/>
</dbReference>
<protein>
    <submittedName>
        <fullName evidence="3">Uncharacterized protein</fullName>
    </submittedName>
</protein>
<dbReference type="InterPro" id="IPR017930">
    <property type="entry name" value="Myb_dom"/>
</dbReference>
<organism evidence="3 4">
    <name type="scientific">Xylaria bambusicola</name>
    <dbReference type="NCBI Taxonomy" id="326684"/>
    <lineage>
        <taxon>Eukaryota</taxon>
        <taxon>Fungi</taxon>
        <taxon>Dikarya</taxon>
        <taxon>Ascomycota</taxon>
        <taxon>Pezizomycotina</taxon>
        <taxon>Sordariomycetes</taxon>
        <taxon>Xylariomycetidae</taxon>
        <taxon>Xylariales</taxon>
        <taxon>Xylariaceae</taxon>
        <taxon>Xylaria</taxon>
    </lineage>
</organism>
<dbReference type="Proteomes" id="UP001305414">
    <property type="component" value="Unassembled WGS sequence"/>
</dbReference>
<feature type="domain" description="HTH myb-type" evidence="2">
    <location>
        <begin position="62"/>
        <end position="114"/>
    </location>
</feature>
<feature type="domain" description="Myb-like" evidence="1">
    <location>
        <begin position="60"/>
        <end position="110"/>
    </location>
</feature>
<dbReference type="EMBL" id="JAWHQM010000129">
    <property type="protein sequence ID" value="KAK5637542.1"/>
    <property type="molecule type" value="Genomic_DNA"/>
</dbReference>
<dbReference type="InterPro" id="IPR050560">
    <property type="entry name" value="MYB_TF"/>
</dbReference>
<dbReference type="Gene3D" id="1.10.10.60">
    <property type="entry name" value="Homeodomain-like"/>
    <property type="match status" value="3"/>
</dbReference>
<dbReference type="GO" id="GO:0005634">
    <property type="term" value="C:nucleus"/>
    <property type="evidence" value="ECO:0007669"/>
    <property type="project" value="TreeGrafter"/>
</dbReference>
<feature type="domain" description="Myb-like" evidence="1">
    <location>
        <begin position="4"/>
        <end position="59"/>
    </location>
</feature>
<proteinExistence type="predicted"/>
<gene>
    <name evidence="3" type="ORF">RRF57_013257</name>
</gene>
<dbReference type="PROSITE" id="PS51294">
    <property type="entry name" value="HTH_MYB"/>
    <property type="match status" value="2"/>
</dbReference>
<dbReference type="CDD" id="cd00167">
    <property type="entry name" value="SANT"/>
    <property type="match status" value="2"/>
</dbReference>
<evidence type="ECO:0000259" key="2">
    <source>
        <dbReference type="PROSITE" id="PS51294"/>
    </source>
</evidence>
<evidence type="ECO:0000313" key="3">
    <source>
        <dbReference type="EMBL" id="KAK5637542.1"/>
    </source>
</evidence>
<reference evidence="3 4" key="1">
    <citation type="submission" date="2023-10" db="EMBL/GenBank/DDBJ databases">
        <title>Draft genome sequence of Xylaria bambusicola isolate GMP-LS, the root and basal stem rot pathogen of sugarcane in Indonesia.</title>
        <authorList>
            <person name="Selvaraj P."/>
            <person name="Muralishankar V."/>
            <person name="Muruganantham S."/>
            <person name="Sp S."/>
            <person name="Haryani S."/>
            <person name="Lau K.J.X."/>
            <person name="Naqvi N.I."/>
        </authorList>
    </citation>
    <scope>NUCLEOTIDE SEQUENCE [LARGE SCALE GENOMIC DNA]</scope>
    <source>
        <strain evidence="3">GMP-LS</strain>
    </source>
</reference>
<dbReference type="AlphaFoldDB" id="A0AAN7UWI1"/>
<evidence type="ECO:0000313" key="4">
    <source>
        <dbReference type="Proteomes" id="UP001305414"/>
    </source>
</evidence>
<dbReference type="GO" id="GO:0000978">
    <property type="term" value="F:RNA polymerase II cis-regulatory region sequence-specific DNA binding"/>
    <property type="evidence" value="ECO:0007669"/>
    <property type="project" value="TreeGrafter"/>
</dbReference>
<comment type="caution">
    <text evidence="3">The sequence shown here is derived from an EMBL/GenBank/DDBJ whole genome shotgun (WGS) entry which is preliminary data.</text>
</comment>
<keyword evidence="4" id="KW-1185">Reference proteome</keyword>
<dbReference type="SUPFAM" id="SSF46689">
    <property type="entry name" value="Homeodomain-like"/>
    <property type="match status" value="2"/>
</dbReference>